<feature type="compositionally biased region" description="Basic and acidic residues" evidence="1">
    <location>
        <begin position="70"/>
        <end position="83"/>
    </location>
</feature>
<gene>
    <name evidence="2" type="ORF">LRAMOSA07970</name>
</gene>
<feature type="compositionally biased region" description="Basic and acidic residues" evidence="1">
    <location>
        <begin position="1"/>
        <end position="11"/>
    </location>
</feature>
<proteinExistence type="predicted"/>
<feature type="region of interest" description="Disordered" evidence="1">
    <location>
        <begin position="1"/>
        <end position="35"/>
    </location>
</feature>
<evidence type="ECO:0000313" key="2">
    <source>
        <dbReference type="EMBL" id="CDS05442.1"/>
    </source>
</evidence>
<protein>
    <submittedName>
        <fullName evidence="2">Uncharacterized protein</fullName>
    </submittedName>
</protein>
<feature type="region of interest" description="Disordered" evidence="1">
    <location>
        <begin position="142"/>
        <end position="174"/>
    </location>
</feature>
<name>A0A077WFN1_9FUNG</name>
<feature type="compositionally biased region" description="Acidic residues" evidence="1">
    <location>
        <begin position="84"/>
        <end position="122"/>
    </location>
</feature>
<dbReference type="Pfam" id="PF20635">
    <property type="entry name" value="SMN_YG-box"/>
    <property type="match status" value="1"/>
</dbReference>
<feature type="compositionally biased region" description="Pro residues" evidence="1">
    <location>
        <begin position="157"/>
        <end position="169"/>
    </location>
</feature>
<sequence length="204" mass="24179">MNHDETTHNGEEEWQDPEQEDIINEDNEEDDWQDTNVIDYWQAAFKGYMSYHKKDADPAILIPAPKRRPKKDDHIKGTKRKWEEDEIEQQQQEEDEEIEQQQPNEEEEANEGVEEAEEQEETTDQHYYNYYYQQYPHASSYQEYTSANVSGQGFAQQPPPPPPPPPFPGNPSFMAAQDNEAFANMIMAWYYSGYYTGYYQARRR</sequence>
<dbReference type="OrthoDB" id="197400at2759"/>
<reference evidence="2" key="1">
    <citation type="journal article" date="2014" name="Genome Announc.">
        <title>De novo whole-genome sequence and genome annotation of Lichtheimia ramosa.</title>
        <authorList>
            <person name="Linde J."/>
            <person name="Schwartze V."/>
            <person name="Binder U."/>
            <person name="Lass-Florl C."/>
            <person name="Voigt K."/>
            <person name="Horn F."/>
        </authorList>
    </citation>
    <scope>NUCLEOTIDE SEQUENCE</scope>
    <source>
        <strain evidence="2">JMRC FSU:6197</strain>
    </source>
</reference>
<organism evidence="2">
    <name type="scientific">Lichtheimia ramosa</name>
    <dbReference type="NCBI Taxonomy" id="688394"/>
    <lineage>
        <taxon>Eukaryota</taxon>
        <taxon>Fungi</taxon>
        <taxon>Fungi incertae sedis</taxon>
        <taxon>Mucoromycota</taxon>
        <taxon>Mucoromycotina</taxon>
        <taxon>Mucoromycetes</taxon>
        <taxon>Mucorales</taxon>
        <taxon>Lichtheimiaceae</taxon>
        <taxon>Lichtheimia</taxon>
    </lineage>
</organism>
<dbReference type="EMBL" id="LK023316">
    <property type="protein sequence ID" value="CDS05442.1"/>
    <property type="molecule type" value="Genomic_DNA"/>
</dbReference>
<feature type="compositionally biased region" description="Acidic residues" evidence="1">
    <location>
        <begin position="12"/>
        <end position="33"/>
    </location>
</feature>
<feature type="compositionally biased region" description="Polar residues" evidence="1">
    <location>
        <begin position="142"/>
        <end position="155"/>
    </location>
</feature>
<accession>A0A077WFN1</accession>
<evidence type="ECO:0000256" key="1">
    <source>
        <dbReference type="SAM" id="MobiDB-lite"/>
    </source>
</evidence>
<feature type="region of interest" description="Disordered" evidence="1">
    <location>
        <begin position="57"/>
        <end position="129"/>
    </location>
</feature>
<dbReference type="AlphaFoldDB" id="A0A077WFN1"/>